<feature type="transmembrane region" description="Helical" evidence="5">
    <location>
        <begin position="400"/>
        <end position="425"/>
    </location>
</feature>
<feature type="transmembrane region" description="Helical" evidence="5">
    <location>
        <begin position="471"/>
        <end position="491"/>
    </location>
</feature>
<organism evidence="6 7">
    <name type="scientific">Allacma fusca</name>
    <dbReference type="NCBI Taxonomy" id="39272"/>
    <lineage>
        <taxon>Eukaryota</taxon>
        <taxon>Metazoa</taxon>
        <taxon>Ecdysozoa</taxon>
        <taxon>Arthropoda</taxon>
        <taxon>Hexapoda</taxon>
        <taxon>Collembola</taxon>
        <taxon>Symphypleona</taxon>
        <taxon>Sminthuridae</taxon>
        <taxon>Allacma</taxon>
    </lineage>
</organism>
<evidence type="ECO:0000256" key="1">
    <source>
        <dbReference type="ARBA" id="ARBA00004141"/>
    </source>
</evidence>
<feature type="transmembrane region" description="Helical" evidence="5">
    <location>
        <begin position="343"/>
        <end position="363"/>
    </location>
</feature>
<dbReference type="GO" id="GO:0022857">
    <property type="term" value="F:transmembrane transporter activity"/>
    <property type="evidence" value="ECO:0007669"/>
    <property type="project" value="InterPro"/>
</dbReference>
<protein>
    <recommendedName>
        <fullName evidence="8">Proton-coupled folate transporter</fullName>
    </recommendedName>
</protein>
<accession>A0A8J2P887</accession>
<feature type="transmembrane region" description="Helical" evidence="5">
    <location>
        <begin position="375"/>
        <end position="394"/>
    </location>
</feature>
<name>A0A8J2P887_9HEXA</name>
<feature type="transmembrane region" description="Helical" evidence="5">
    <location>
        <begin position="305"/>
        <end position="323"/>
    </location>
</feature>
<feature type="transmembrane region" description="Helical" evidence="5">
    <location>
        <begin position="218"/>
        <end position="237"/>
    </location>
</feature>
<evidence type="ECO:0000256" key="3">
    <source>
        <dbReference type="ARBA" id="ARBA00022989"/>
    </source>
</evidence>
<evidence type="ECO:0000313" key="6">
    <source>
        <dbReference type="EMBL" id="CAG7818486.1"/>
    </source>
</evidence>
<dbReference type="OrthoDB" id="3026777at2759"/>
<dbReference type="Pfam" id="PF07690">
    <property type="entry name" value="MFS_1"/>
    <property type="match status" value="1"/>
</dbReference>
<feature type="transmembrane region" description="Helical" evidence="5">
    <location>
        <begin position="180"/>
        <end position="206"/>
    </location>
</feature>
<feature type="transmembrane region" description="Helical" evidence="5">
    <location>
        <begin position="123"/>
        <end position="141"/>
    </location>
</feature>
<evidence type="ECO:0000313" key="7">
    <source>
        <dbReference type="Proteomes" id="UP000708208"/>
    </source>
</evidence>
<comment type="caution">
    <text evidence="6">The sequence shown here is derived from an EMBL/GenBank/DDBJ whole genome shotgun (WGS) entry which is preliminary data.</text>
</comment>
<dbReference type="GO" id="GO:0016020">
    <property type="term" value="C:membrane"/>
    <property type="evidence" value="ECO:0007669"/>
    <property type="project" value="UniProtKB-SubCell"/>
</dbReference>
<dbReference type="EMBL" id="CAJVCH010421827">
    <property type="protein sequence ID" value="CAG7818486.1"/>
    <property type="molecule type" value="Genomic_DNA"/>
</dbReference>
<reference evidence="6" key="1">
    <citation type="submission" date="2021-06" db="EMBL/GenBank/DDBJ databases">
        <authorList>
            <person name="Hodson N. C."/>
            <person name="Mongue J. A."/>
            <person name="Jaron S. K."/>
        </authorList>
    </citation>
    <scope>NUCLEOTIDE SEQUENCE</scope>
</reference>
<feature type="transmembrane region" description="Helical" evidence="5">
    <location>
        <begin position="243"/>
        <end position="267"/>
    </location>
</feature>
<evidence type="ECO:0008006" key="8">
    <source>
        <dbReference type="Google" id="ProtNLM"/>
    </source>
</evidence>
<feature type="transmembrane region" description="Helical" evidence="5">
    <location>
        <begin position="153"/>
        <end position="174"/>
    </location>
</feature>
<keyword evidence="3 5" id="KW-1133">Transmembrane helix</keyword>
<keyword evidence="2 5" id="KW-0812">Transmembrane</keyword>
<gene>
    <name evidence="6" type="ORF">AFUS01_LOCUS28988</name>
</gene>
<dbReference type="AlphaFoldDB" id="A0A8J2P887"/>
<comment type="subcellular location">
    <subcellularLocation>
        <location evidence="1">Membrane</location>
        <topology evidence="1">Multi-pass membrane protein</topology>
    </subcellularLocation>
</comment>
<proteinExistence type="predicted"/>
<dbReference type="Proteomes" id="UP000708208">
    <property type="component" value="Unassembled WGS sequence"/>
</dbReference>
<keyword evidence="4 5" id="KW-0472">Membrane</keyword>
<evidence type="ECO:0000256" key="4">
    <source>
        <dbReference type="ARBA" id="ARBA00023136"/>
    </source>
</evidence>
<dbReference type="InterPro" id="IPR011701">
    <property type="entry name" value="MFS"/>
</dbReference>
<sequence>MFTEKILNPQVQNDSRKNSVTISESVGSITFLNPDKILHENSIKFKLKQFLSSLTVEPVLLLAMFAFAVIGIVTQNLFIERICRVKLNHSAELCANLTSNIKSDEITDDLRAQVYALTSRFSVYNEIITSVIPIIFVFFLGSWTDKHGNKYPFLLCICGYLLTAGLFLLISRLPDLPAEYLLVCMLPVALTGGSAAASLTSFSYISSVTTPENRSTRMALLQGCIILGIPAGLLAGAKLYKSYGFLGVYVTSVVVFAVAVIYGIIFIRDENSKLGNTCCSDMVNITAVKETFVTVFIRRDDHKRLFIFLLISITCFRTLSQLGNSSCLFLYSRYTFGWTEQEYSLFTTIECFVAMVGVIVMSFGGLKYLKLEDSLVGVISCLGFVAGSFLIAFAPRDPSYSWIMYVFATLQMFGGMVSIVTRSMISKIVPGDELGKIYAFVACADTALPIFGSIMYSSIFVRTQKELPGAFSLLSAGFDFMVVSILAYLFLSGRKKTVFKNNS</sequence>
<dbReference type="PANTHER" id="PTHR23507">
    <property type="entry name" value="ZGC:174356"/>
    <property type="match status" value="1"/>
</dbReference>
<dbReference type="PANTHER" id="PTHR23507:SF1">
    <property type="entry name" value="FI18259P1-RELATED"/>
    <property type="match status" value="1"/>
</dbReference>
<evidence type="ECO:0000256" key="2">
    <source>
        <dbReference type="ARBA" id="ARBA00022692"/>
    </source>
</evidence>
<evidence type="ECO:0000256" key="5">
    <source>
        <dbReference type="SAM" id="Phobius"/>
    </source>
</evidence>
<feature type="transmembrane region" description="Helical" evidence="5">
    <location>
        <begin position="437"/>
        <end position="459"/>
    </location>
</feature>
<keyword evidence="7" id="KW-1185">Reference proteome</keyword>
<feature type="transmembrane region" description="Helical" evidence="5">
    <location>
        <begin position="59"/>
        <end position="79"/>
    </location>
</feature>